<dbReference type="InParanoid" id="A0A3N4L5D4"/>
<feature type="transmembrane region" description="Helical" evidence="1">
    <location>
        <begin position="94"/>
        <end position="115"/>
    </location>
</feature>
<keyword evidence="1" id="KW-1133">Transmembrane helix</keyword>
<keyword evidence="3" id="KW-1185">Reference proteome</keyword>
<name>A0A3N4L5D4_9PEZI</name>
<evidence type="ECO:0000313" key="2">
    <source>
        <dbReference type="EMBL" id="RPB16712.1"/>
    </source>
</evidence>
<keyword evidence="1" id="KW-0472">Membrane</keyword>
<evidence type="ECO:0000313" key="3">
    <source>
        <dbReference type="Proteomes" id="UP000277580"/>
    </source>
</evidence>
<organism evidence="2 3">
    <name type="scientific">Morchella conica CCBAS932</name>
    <dbReference type="NCBI Taxonomy" id="1392247"/>
    <lineage>
        <taxon>Eukaryota</taxon>
        <taxon>Fungi</taxon>
        <taxon>Dikarya</taxon>
        <taxon>Ascomycota</taxon>
        <taxon>Pezizomycotina</taxon>
        <taxon>Pezizomycetes</taxon>
        <taxon>Pezizales</taxon>
        <taxon>Morchellaceae</taxon>
        <taxon>Morchella</taxon>
    </lineage>
</organism>
<feature type="transmembrane region" description="Helical" evidence="1">
    <location>
        <begin position="20"/>
        <end position="40"/>
    </location>
</feature>
<reference evidence="2 3" key="1">
    <citation type="journal article" date="2018" name="Nat. Ecol. Evol.">
        <title>Pezizomycetes genomes reveal the molecular basis of ectomycorrhizal truffle lifestyle.</title>
        <authorList>
            <person name="Murat C."/>
            <person name="Payen T."/>
            <person name="Noel B."/>
            <person name="Kuo A."/>
            <person name="Morin E."/>
            <person name="Chen J."/>
            <person name="Kohler A."/>
            <person name="Krizsan K."/>
            <person name="Balestrini R."/>
            <person name="Da Silva C."/>
            <person name="Montanini B."/>
            <person name="Hainaut M."/>
            <person name="Levati E."/>
            <person name="Barry K.W."/>
            <person name="Belfiori B."/>
            <person name="Cichocki N."/>
            <person name="Clum A."/>
            <person name="Dockter R.B."/>
            <person name="Fauchery L."/>
            <person name="Guy J."/>
            <person name="Iotti M."/>
            <person name="Le Tacon F."/>
            <person name="Lindquist E.A."/>
            <person name="Lipzen A."/>
            <person name="Malagnac F."/>
            <person name="Mello A."/>
            <person name="Molinier V."/>
            <person name="Miyauchi S."/>
            <person name="Poulain J."/>
            <person name="Riccioni C."/>
            <person name="Rubini A."/>
            <person name="Sitrit Y."/>
            <person name="Splivallo R."/>
            <person name="Traeger S."/>
            <person name="Wang M."/>
            <person name="Zifcakova L."/>
            <person name="Wipf D."/>
            <person name="Zambonelli A."/>
            <person name="Paolocci F."/>
            <person name="Nowrousian M."/>
            <person name="Ottonello S."/>
            <person name="Baldrian P."/>
            <person name="Spatafora J.W."/>
            <person name="Henrissat B."/>
            <person name="Nagy L.G."/>
            <person name="Aury J.M."/>
            <person name="Wincker P."/>
            <person name="Grigoriev I.V."/>
            <person name="Bonfante P."/>
            <person name="Martin F.M."/>
        </authorList>
    </citation>
    <scope>NUCLEOTIDE SEQUENCE [LARGE SCALE GENOMIC DNA]</scope>
    <source>
        <strain evidence="2 3">CCBAS932</strain>
    </source>
</reference>
<evidence type="ECO:0000256" key="1">
    <source>
        <dbReference type="SAM" id="Phobius"/>
    </source>
</evidence>
<sequence>MLYYWIYYRSSSKFNPGYLLFILFLLLFFSLRLILIPHFLSILRFIRQQRAQFGLFPPRDRDMTDGIILRSLRTDEGRKSRLIGYRWCYEGDGILGIMTETLFFSFSFSVFLSFFSS</sequence>
<keyword evidence="1" id="KW-0812">Transmembrane</keyword>
<dbReference type="EMBL" id="ML119108">
    <property type="protein sequence ID" value="RPB16712.1"/>
    <property type="molecule type" value="Genomic_DNA"/>
</dbReference>
<protein>
    <submittedName>
        <fullName evidence="2">Uncharacterized protein</fullName>
    </submittedName>
</protein>
<gene>
    <name evidence="2" type="ORF">P167DRAFT_267400</name>
</gene>
<proteinExistence type="predicted"/>
<accession>A0A3N4L5D4</accession>
<dbReference type="AlphaFoldDB" id="A0A3N4L5D4"/>
<dbReference type="Proteomes" id="UP000277580">
    <property type="component" value="Unassembled WGS sequence"/>
</dbReference>